<dbReference type="AlphaFoldDB" id="A0AAE3P1S8"/>
<feature type="transmembrane region" description="Helical" evidence="1">
    <location>
        <begin position="199"/>
        <end position="215"/>
    </location>
</feature>
<accession>A0AAE3P1S8</accession>
<feature type="transmembrane region" description="Helical" evidence="1">
    <location>
        <begin position="154"/>
        <end position="179"/>
    </location>
</feature>
<dbReference type="PANTHER" id="PTHR36394:SF1">
    <property type="entry name" value="OS01G0277700 PROTEIN"/>
    <property type="match status" value="1"/>
</dbReference>
<organism evidence="2 3">
    <name type="scientific">Stygiobacter electus</name>
    <dbReference type="NCBI Taxonomy" id="3032292"/>
    <lineage>
        <taxon>Bacteria</taxon>
        <taxon>Pseudomonadati</taxon>
        <taxon>Ignavibacteriota</taxon>
        <taxon>Ignavibacteria</taxon>
        <taxon>Ignavibacteriales</taxon>
        <taxon>Melioribacteraceae</taxon>
        <taxon>Stygiobacter</taxon>
    </lineage>
</organism>
<dbReference type="RefSeq" id="WP_321536565.1">
    <property type="nucleotide sequence ID" value="NZ_JARGDL010000018.1"/>
</dbReference>
<evidence type="ECO:0008006" key="4">
    <source>
        <dbReference type="Google" id="ProtNLM"/>
    </source>
</evidence>
<evidence type="ECO:0000256" key="1">
    <source>
        <dbReference type="SAM" id="Phobius"/>
    </source>
</evidence>
<dbReference type="PANTHER" id="PTHR36394">
    <property type="entry name" value="OS01G0277700 PROTEIN"/>
    <property type="match status" value="1"/>
</dbReference>
<feature type="transmembrane region" description="Helical" evidence="1">
    <location>
        <begin position="43"/>
        <end position="69"/>
    </location>
</feature>
<protein>
    <recommendedName>
        <fullName evidence="4">Urease accessory protein UreH-like transmembrane domain-containing protein</fullName>
    </recommendedName>
</protein>
<dbReference type="EMBL" id="JARGDL010000018">
    <property type="protein sequence ID" value="MDF1612794.1"/>
    <property type="molecule type" value="Genomic_DNA"/>
</dbReference>
<comment type="caution">
    <text evidence="2">The sequence shown here is derived from an EMBL/GenBank/DDBJ whole genome shotgun (WGS) entry which is preliminary data.</text>
</comment>
<feature type="transmembrane region" description="Helical" evidence="1">
    <location>
        <begin position="6"/>
        <end position="31"/>
    </location>
</feature>
<evidence type="ECO:0000313" key="3">
    <source>
        <dbReference type="Proteomes" id="UP001221302"/>
    </source>
</evidence>
<proteinExistence type="predicted"/>
<keyword evidence="3" id="KW-1185">Reference proteome</keyword>
<sequence length="217" mass="24620">MNPVFQILIGSILLSLVHASIPNHWLPLVAIGKVEKWKLQETLSVTFITGVSHTISTIIIGIIVGIIGYQLSETYHFVTHVIAPLVLIMLGLIYFYQDYQHSKIKTIHEHSHINVDELIQKKKTKKAIVTSLSVAMFFSPCIEVEVYYFTAARIGWLGIAIVSITYFFVTVLGMMILVYLAIKGIEKFRIKFFEHREKLISGIILLIVGLLALFVEY</sequence>
<reference evidence="2" key="1">
    <citation type="submission" date="2023-03" db="EMBL/GenBank/DDBJ databases">
        <title>Stygiobacter electus gen. nov., sp. nov., facultatively anaerobic thermotolerant bacterium of the class Ignavibacteria from a well of Yessentuki mineral water deposit.</title>
        <authorList>
            <person name="Podosokorskaya O.A."/>
            <person name="Elcheninov A.G."/>
            <person name="Petrova N.F."/>
            <person name="Zavarzina D.G."/>
            <person name="Kublanov I.V."/>
            <person name="Merkel A.Y."/>
        </authorList>
    </citation>
    <scope>NUCLEOTIDE SEQUENCE</scope>
    <source>
        <strain evidence="2">09-Me</strain>
    </source>
</reference>
<keyword evidence="1" id="KW-0812">Transmembrane</keyword>
<name>A0AAE3P1S8_9BACT</name>
<dbReference type="Proteomes" id="UP001221302">
    <property type="component" value="Unassembled WGS sequence"/>
</dbReference>
<feature type="transmembrane region" description="Helical" evidence="1">
    <location>
        <begin position="75"/>
        <end position="96"/>
    </location>
</feature>
<keyword evidence="1" id="KW-1133">Transmembrane helix</keyword>
<gene>
    <name evidence="2" type="ORF">P0M35_11580</name>
</gene>
<feature type="transmembrane region" description="Helical" evidence="1">
    <location>
        <begin position="127"/>
        <end position="148"/>
    </location>
</feature>
<keyword evidence="1" id="KW-0472">Membrane</keyword>
<evidence type="ECO:0000313" key="2">
    <source>
        <dbReference type="EMBL" id="MDF1612794.1"/>
    </source>
</evidence>